<evidence type="ECO:0000313" key="1">
    <source>
        <dbReference type="EMBL" id="GLC48738.1"/>
    </source>
</evidence>
<organism evidence="1 2">
    <name type="scientific">Pleodorina starrii</name>
    <dbReference type="NCBI Taxonomy" id="330485"/>
    <lineage>
        <taxon>Eukaryota</taxon>
        <taxon>Viridiplantae</taxon>
        <taxon>Chlorophyta</taxon>
        <taxon>core chlorophytes</taxon>
        <taxon>Chlorophyceae</taxon>
        <taxon>CS clade</taxon>
        <taxon>Chlamydomonadales</taxon>
        <taxon>Volvocaceae</taxon>
        <taxon>Pleodorina</taxon>
    </lineage>
</organism>
<dbReference type="EMBL" id="BRXU01000001">
    <property type="protein sequence ID" value="GLC48738.1"/>
    <property type="molecule type" value="Genomic_DNA"/>
</dbReference>
<dbReference type="AlphaFoldDB" id="A0A9W6BAY1"/>
<accession>A0A9W6BAY1</accession>
<protein>
    <submittedName>
        <fullName evidence="1">Uncharacterized protein</fullName>
    </submittedName>
</protein>
<proteinExistence type="predicted"/>
<keyword evidence="2" id="KW-1185">Reference proteome</keyword>
<comment type="caution">
    <text evidence="1">The sequence shown here is derived from an EMBL/GenBank/DDBJ whole genome shotgun (WGS) entry which is preliminary data.</text>
</comment>
<reference evidence="1 2" key="1">
    <citation type="journal article" date="2023" name="Commun. Biol.">
        <title>Reorganization of the ancestral sex-determining regions during the evolution of trioecy in Pleodorina starrii.</title>
        <authorList>
            <person name="Takahashi K."/>
            <person name="Suzuki S."/>
            <person name="Kawai-Toyooka H."/>
            <person name="Yamamoto K."/>
            <person name="Hamaji T."/>
            <person name="Ootsuki R."/>
            <person name="Yamaguchi H."/>
            <person name="Kawachi M."/>
            <person name="Higashiyama T."/>
            <person name="Nozaki H."/>
        </authorList>
    </citation>
    <scope>NUCLEOTIDE SEQUENCE [LARGE SCALE GENOMIC DNA]</scope>
    <source>
        <strain evidence="1 2">NIES-4479</strain>
    </source>
</reference>
<evidence type="ECO:0000313" key="2">
    <source>
        <dbReference type="Proteomes" id="UP001165080"/>
    </source>
</evidence>
<sequence length="279" mass="31252">MVVEVVLQELRKLKESVGKLAASLAQGGGRAVAKAPPAKRRKAERQQRDAIRDANIKKIRGDPLFLASSDAAPADAFADYIAGVLGMSKTEVSRLYSREDLQKMRRDLRSNYLHAAAAAVRQAAALAYRDSDPWGSLGKQQMVADCTYRDKDGKHMADERFQGCMRAWYHSIRRVERRMMAEFRDVARLEFTREELALVDMEVQRALLGGVSQTCGFLMPKARDFQEQYKDSLRVVQGWRIADIAENINIVNPDGVLGKPVPGNKLLSDSEMVIRRVAS</sequence>
<dbReference type="Proteomes" id="UP001165080">
    <property type="component" value="Unassembled WGS sequence"/>
</dbReference>
<name>A0A9W6BAY1_9CHLO</name>
<gene>
    <name evidence="1" type="primary">PLEST006166</name>
    <name evidence="1" type="ORF">PLESTB_000131500</name>
</gene>